<dbReference type="RefSeq" id="WP_105186358.1">
    <property type="nucleotide sequence ID" value="NZ_BAAAGO010000031.1"/>
</dbReference>
<accession>A0A2N9JJR2</accession>
<dbReference type="InterPro" id="IPR029056">
    <property type="entry name" value="Ribokinase-like"/>
</dbReference>
<evidence type="ECO:0000256" key="2">
    <source>
        <dbReference type="ARBA" id="ARBA00022679"/>
    </source>
</evidence>
<dbReference type="Pfam" id="PF00294">
    <property type="entry name" value="PfkB"/>
    <property type="match status" value="1"/>
</dbReference>
<name>A0A2N9JJR2_9ACTN</name>
<dbReference type="PANTHER" id="PTHR43085">
    <property type="entry name" value="HEXOKINASE FAMILY MEMBER"/>
    <property type="match status" value="1"/>
</dbReference>
<evidence type="ECO:0000256" key="1">
    <source>
        <dbReference type="ARBA" id="ARBA00010688"/>
    </source>
</evidence>
<comment type="similarity">
    <text evidence="1">Belongs to the carbohydrate kinase PfkB family.</text>
</comment>
<dbReference type="KEGG" id="mgg:MPLG2_2639"/>
<dbReference type="EMBL" id="LT985188">
    <property type="protein sequence ID" value="SPD87669.1"/>
    <property type="molecule type" value="Genomic_DNA"/>
</dbReference>
<evidence type="ECO:0000259" key="4">
    <source>
        <dbReference type="Pfam" id="PF00294"/>
    </source>
</evidence>
<dbReference type="Proteomes" id="UP000238164">
    <property type="component" value="Chromosome 1"/>
</dbReference>
<dbReference type="InterPro" id="IPR050306">
    <property type="entry name" value="PfkB_Carbo_kinase"/>
</dbReference>
<proteinExistence type="inferred from homology"/>
<evidence type="ECO:0000313" key="5">
    <source>
        <dbReference type="EMBL" id="SPD87669.1"/>
    </source>
</evidence>
<dbReference type="InterPro" id="IPR011611">
    <property type="entry name" value="PfkB_dom"/>
</dbReference>
<keyword evidence="6" id="KW-1185">Reference proteome</keyword>
<reference evidence="5 6" key="1">
    <citation type="submission" date="2018-02" db="EMBL/GenBank/DDBJ databases">
        <authorList>
            <person name="Cohen D.B."/>
            <person name="Kent A.D."/>
        </authorList>
    </citation>
    <scope>NUCLEOTIDE SEQUENCE [LARGE SCALE GENOMIC DNA]</scope>
    <source>
        <strain evidence="5">1</strain>
    </source>
</reference>
<sequence length="290" mass="30459">MDTPRPIACIGDNVVDVFRDRRRAYPGGNAYNVAAYAALIHKAPASFTGIVGDDEFGDHIVATLRELDIDAEGIRRAHGPSGQALVDVAPDGDRIFVGSNRGGVQRSLSLRLTPKDEQRLAASRLIHTSIYSGIDHLLPRLAELAPVSYDFSEAPEMSAIQTLLPHISVACFSGAHLGDKDRRALGRRVLAHGPQVALVTAGRAGAYAYTTAEEHHEAIVPTSVVDALGAGDSFITGFLHHWTLGASVAAAMAEGARSGAAACRFEGAFGHPVAVSAEQIAAITAGVDAR</sequence>
<gene>
    <name evidence="5" type="ORF">MPLG2_2639</name>
</gene>
<protein>
    <recommendedName>
        <fullName evidence="4">Carbohydrate kinase PfkB domain-containing protein</fullName>
    </recommendedName>
</protein>
<dbReference type="PANTHER" id="PTHR43085:SF41">
    <property type="entry name" value="FRUCTOSELYSINE 6-KINASE"/>
    <property type="match status" value="1"/>
</dbReference>
<dbReference type="AlphaFoldDB" id="A0A2N9JJR2"/>
<keyword evidence="3" id="KW-0418">Kinase</keyword>
<organism evidence="5 6">
    <name type="scientific">Micropruina glycogenica</name>
    <dbReference type="NCBI Taxonomy" id="75385"/>
    <lineage>
        <taxon>Bacteria</taxon>
        <taxon>Bacillati</taxon>
        <taxon>Actinomycetota</taxon>
        <taxon>Actinomycetes</taxon>
        <taxon>Propionibacteriales</taxon>
        <taxon>Nocardioidaceae</taxon>
        <taxon>Micropruina</taxon>
    </lineage>
</organism>
<keyword evidence="2" id="KW-0808">Transferase</keyword>
<dbReference type="SUPFAM" id="SSF53613">
    <property type="entry name" value="Ribokinase-like"/>
    <property type="match status" value="1"/>
</dbReference>
<evidence type="ECO:0000313" key="6">
    <source>
        <dbReference type="Proteomes" id="UP000238164"/>
    </source>
</evidence>
<dbReference type="GO" id="GO:0016301">
    <property type="term" value="F:kinase activity"/>
    <property type="evidence" value="ECO:0007669"/>
    <property type="project" value="UniProtKB-KW"/>
</dbReference>
<evidence type="ECO:0000256" key="3">
    <source>
        <dbReference type="ARBA" id="ARBA00022777"/>
    </source>
</evidence>
<dbReference type="OrthoDB" id="7946249at2"/>
<dbReference type="Gene3D" id="3.40.1190.20">
    <property type="match status" value="1"/>
</dbReference>
<feature type="domain" description="Carbohydrate kinase PfkB" evidence="4">
    <location>
        <begin position="23"/>
        <end position="267"/>
    </location>
</feature>